<evidence type="ECO:0000259" key="10">
    <source>
        <dbReference type="Pfam" id="PF16403"/>
    </source>
</evidence>
<comment type="subcellular location">
    <subcellularLocation>
        <location evidence="1">Secreted</location>
        <location evidence="1">Cell wall</location>
        <topology evidence="1">Peptidoglycan-anchor</topology>
    </subcellularLocation>
</comment>
<keyword evidence="5" id="KW-0572">Peptidoglycan-anchor</keyword>
<evidence type="ECO:0000256" key="4">
    <source>
        <dbReference type="ARBA" id="ARBA00022729"/>
    </source>
</evidence>
<keyword evidence="7" id="KW-0812">Transmembrane</keyword>
<evidence type="ECO:0000259" key="11">
    <source>
        <dbReference type="Pfam" id="PF20611"/>
    </source>
</evidence>
<feature type="domain" description="Gram-positive cocci surface proteins LPxTG" evidence="9">
    <location>
        <begin position="1330"/>
        <end position="1361"/>
    </location>
</feature>
<accession>A0A345C100</accession>
<evidence type="ECO:0000256" key="7">
    <source>
        <dbReference type="SAM" id="Phobius"/>
    </source>
</evidence>
<keyword evidence="4 8" id="KW-0732">Signal</keyword>
<evidence type="ECO:0000256" key="3">
    <source>
        <dbReference type="ARBA" id="ARBA00022525"/>
    </source>
</evidence>
<dbReference type="RefSeq" id="WP_114374200.1">
    <property type="nucleotide sequence ID" value="NZ_CP031092.1"/>
</dbReference>
<feature type="region of interest" description="Disordered" evidence="6">
    <location>
        <begin position="1296"/>
        <end position="1335"/>
    </location>
</feature>
<feature type="domain" description="Pesticidal crystal protein Cry22Aa Ig-like" evidence="10">
    <location>
        <begin position="818"/>
        <end position="890"/>
    </location>
</feature>
<dbReference type="Pfam" id="PF16403">
    <property type="entry name" value="Bact_surface_Ig-like"/>
    <property type="match status" value="8"/>
</dbReference>
<feature type="domain" description="Pesticidal crystal protein Cry22Aa Ig-like" evidence="10">
    <location>
        <begin position="906"/>
        <end position="978"/>
    </location>
</feature>
<keyword evidence="7" id="KW-0472">Membrane</keyword>
<dbReference type="Pfam" id="PF20611">
    <property type="entry name" value="DUF6801"/>
    <property type="match status" value="1"/>
</dbReference>
<feature type="chain" id="PRO_5016773292" evidence="8">
    <location>
        <begin position="24"/>
        <end position="1365"/>
    </location>
</feature>
<feature type="domain" description="Pesticidal crystal protein Cry22Aa Ig-like" evidence="10">
    <location>
        <begin position="378"/>
        <end position="450"/>
    </location>
</feature>
<keyword evidence="3" id="KW-0964">Secreted</keyword>
<dbReference type="InterPro" id="IPR013783">
    <property type="entry name" value="Ig-like_fold"/>
</dbReference>
<dbReference type="OrthoDB" id="340819at2"/>
<evidence type="ECO:0000256" key="5">
    <source>
        <dbReference type="ARBA" id="ARBA00023088"/>
    </source>
</evidence>
<evidence type="ECO:0000259" key="9">
    <source>
        <dbReference type="Pfam" id="PF00746"/>
    </source>
</evidence>
<gene>
    <name evidence="12" type="ORF">DT065_13300</name>
</gene>
<evidence type="ECO:0000313" key="12">
    <source>
        <dbReference type="EMBL" id="AXF56881.1"/>
    </source>
</evidence>
<proteinExistence type="predicted"/>
<feature type="domain" description="Pesticidal crystal protein Cry22Aa Ig-like" evidence="10">
    <location>
        <begin position="554"/>
        <end position="626"/>
    </location>
</feature>
<feature type="domain" description="Pesticidal crystal protein Cry22Aa Ig-like" evidence="10">
    <location>
        <begin position="467"/>
        <end position="538"/>
    </location>
</feature>
<keyword evidence="7" id="KW-1133">Transmembrane helix</keyword>
<dbReference type="InterPro" id="IPR046542">
    <property type="entry name" value="DUF6801"/>
</dbReference>
<keyword evidence="13" id="KW-1185">Reference proteome</keyword>
<feature type="region of interest" description="Disordered" evidence="6">
    <location>
        <begin position="1229"/>
        <end position="1266"/>
    </location>
</feature>
<feature type="domain" description="Pesticidal crystal protein Cry22Aa Ig-like" evidence="10">
    <location>
        <begin position="730"/>
        <end position="802"/>
    </location>
</feature>
<feature type="signal peptide" evidence="8">
    <location>
        <begin position="1"/>
        <end position="23"/>
    </location>
</feature>
<evidence type="ECO:0000256" key="8">
    <source>
        <dbReference type="SAM" id="SignalP"/>
    </source>
</evidence>
<keyword evidence="2" id="KW-0134">Cell wall</keyword>
<dbReference type="Gene3D" id="2.60.40.10">
    <property type="entry name" value="Immunoglobulins"/>
    <property type="match status" value="8"/>
</dbReference>
<organism evidence="12 13">
    <name type="scientific">Salicibibacter kimchii</name>
    <dbReference type="NCBI Taxonomy" id="2099786"/>
    <lineage>
        <taxon>Bacteria</taxon>
        <taxon>Bacillati</taxon>
        <taxon>Bacillota</taxon>
        <taxon>Bacilli</taxon>
        <taxon>Bacillales</taxon>
        <taxon>Bacillaceae</taxon>
        <taxon>Salicibibacter</taxon>
    </lineage>
</organism>
<dbReference type="Pfam" id="PF00746">
    <property type="entry name" value="Gram_pos_anchor"/>
    <property type="match status" value="1"/>
</dbReference>
<feature type="compositionally biased region" description="Basic and acidic residues" evidence="6">
    <location>
        <begin position="1301"/>
        <end position="1316"/>
    </location>
</feature>
<dbReference type="EMBL" id="CP031092">
    <property type="protein sequence ID" value="AXF56881.1"/>
    <property type="molecule type" value="Genomic_DNA"/>
</dbReference>
<dbReference type="KEGG" id="rue:DT065_13300"/>
<dbReference type="Proteomes" id="UP000252100">
    <property type="component" value="Chromosome"/>
</dbReference>
<feature type="domain" description="Pesticidal crystal protein Cry22Aa Ig-like" evidence="10">
    <location>
        <begin position="994"/>
        <end position="1066"/>
    </location>
</feature>
<feature type="domain" description="DUF6801" evidence="11">
    <location>
        <begin position="197"/>
        <end position="358"/>
    </location>
</feature>
<feature type="transmembrane region" description="Helical" evidence="7">
    <location>
        <begin position="1341"/>
        <end position="1358"/>
    </location>
</feature>
<feature type="domain" description="Pesticidal crystal protein Cry22Aa Ig-like" evidence="10">
    <location>
        <begin position="642"/>
        <end position="714"/>
    </location>
</feature>
<protein>
    <submittedName>
        <fullName evidence="12">DUF5011 domain-containing protein</fullName>
    </submittedName>
</protein>
<dbReference type="InterPro" id="IPR032179">
    <property type="entry name" value="Cry22Aa_Ig-like"/>
</dbReference>
<evidence type="ECO:0000256" key="2">
    <source>
        <dbReference type="ARBA" id="ARBA00022512"/>
    </source>
</evidence>
<dbReference type="InterPro" id="IPR019931">
    <property type="entry name" value="LPXTG_anchor"/>
</dbReference>
<name>A0A345C100_9BACI</name>
<sequence>MRKKAFLFMFLFPLIFISSISNVAETKGVERDFDYLCEATGEWGDFFDDVPVTVTYETDVPESVEPGEDFNLSNTSFTMDVSQGGFTLTEANFSVSAENEDSIIEASFEDLDLDLSGEPPFEFSFPAEGDLGPIVAGESGEVIIKADDLEMTAVVEIAAGNMTANYQCSLEEEDSMIAMIPIEEDQSDVQNIEEDIQYECNVQVSIIDLDFDMDTTIYATAPETVAPGEESSAINSYLEAWIPGDVVSTINTVLQADYIEGEASQFYVHAENLGDTVNVADPAITIPETPVPEEGPLQLIVPEDQADAGLEAGPFEAGQEGEMVFSAGDIYVELAPTNNPDAVMEASCTPADEEDATLTIIPIEEDGEDPPEVLVGSIELDGNEEMELEVGDDFEDPGFTVVDEEGNNITDEVEVSVEGEVDTTVAGTNELHYFVEDNEDIDPATRTVTVAEPDEEDPPEDLVGSVELDGSEEMELEVGDDFEDPGFTVVDEEGSNITDEVEVSVEGEVDTTIAGTYELNYFVEDNEGIDPATRTVTVVEPDEEDPPEDLVGSIELDGSEEMELEVGDDFEDPGFTVVDEEGSNITDEVEVSVEGEVDTTTAGTYELNYFVEDNEDIDPATRTITVVEPDEEDPPEDLVESIELDGSEEMGLEVGDDFEDPGFTVVDEEGNNITDEVEVSVEGEVDTTAAGTYELHYFVEDNEDIDPATRTVNVAEPDEEDPPEAPVGSIELDGNEEMELEVGDDFEDPGFTVVDEEGNNITDEVEVSVEGEVDTTAAGTYELHYFVEDNEDIDPATRTVTVAEPDEEDPPEAPVGSIELDGNEEMELEVGDDFEDPGFTVVDEEGNNITDEVEVSVEGEVDTTAAGTYELHYFVEDNEDIDPATRTVVVSEPDEEDPPEAPAGSINLDGNEEMELEVGDDFEDPGFTVVDEEGNNITDEVEVSVEGEVDTTAAGTYELHYFVEVNEDIDPATRTVVVSEPDEEDPPEAPAGSINLDGNEEMELEVGDDFEDPGFTVVDEEGNNITDEVEVSVEGEVDTTAAGTYELHYFVEVNEDIDPATRTVVVSEPDEEDPAEGNFLSGMGVPAGDLGEVGDHYLDTESMELFVKQDADDWGTLGTFEGNVPTVEDGSMFTDEGAPAAELGQENNLYFDTLGNEVYEKTADGWELIADVVEPGDEDPPEDPEDPAGVNFFSDVGAPEDDFGDVGDHYLNTDNMELYVYDEDDGWTSLGILQGDDGEPGPPGEDGEDGTMFYTGEGEPSAELGEEGDLYLDTETGKLYENEAGEWEHIFTIPDDESAAEEEKGQPHGPKEDKGNGENGSDSTDEEEGGALPDTAGSTPLMILIGSLLAIGGGALLFRRKLALT</sequence>
<reference evidence="12 13" key="1">
    <citation type="journal article" date="2018" name="J. Microbiol.">
        <title>Salicibibacter kimchii gen. nov., sp. nov., a moderately halophilic and alkalitolerant bacterium in the family Bacillaceae, isolated from kimchi.</title>
        <authorList>
            <person name="Jang J.Y."/>
            <person name="Oh Y.J."/>
            <person name="Lim S.K."/>
            <person name="Park H.K."/>
            <person name="Lee C."/>
            <person name="Kim J.Y."/>
            <person name="Lee M.A."/>
            <person name="Choi H.J."/>
        </authorList>
    </citation>
    <scope>NUCLEOTIDE SEQUENCE [LARGE SCALE GENOMIC DNA]</scope>
    <source>
        <strain evidence="12 13">NKC1-1</strain>
    </source>
</reference>
<evidence type="ECO:0000256" key="1">
    <source>
        <dbReference type="ARBA" id="ARBA00004168"/>
    </source>
</evidence>
<evidence type="ECO:0000256" key="6">
    <source>
        <dbReference type="SAM" id="MobiDB-lite"/>
    </source>
</evidence>
<evidence type="ECO:0000313" key="13">
    <source>
        <dbReference type="Proteomes" id="UP000252100"/>
    </source>
</evidence>